<dbReference type="Pfam" id="PF00296">
    <property type="entry name" value="Bac_luciferase"/>
    <property type="match status" value="1"/>
</dbReference>
<evidence type="ECO:0000256" key="3">
    <source>
        <dbReference type="ARBA" id="ARBA00023002"/>
    </source>
</evidence>
<evidence type="ECO:0000256" key="4">
    <source>
        <dbReference type="ARBA" id="ARBA00023033"/>
    </source>
</evidence>
<keyword evidence="3" id="KW-0560">Oxidoreductase</keyword>
<evidence type="ECO:0000259" key="5">
    <source>
        <dbReference type="Pfam" id="PF00296"/>
    </source>
</evidence>
<feature type="domain" description="Luciferase-like" evidence="5">
    <location>
        <begin position="61"/>
        <end position="255"/>
    </location>
</feature>
<dbReference type="InterPro" id="IPR036661">
    <property type="entry name" value="Luciferase-like_sf"/>
</dbReference>
<dbReference type="NCBIfam" id="TIGR03621">
    <property type="entry name" value="F420_MSMEG_2516"/>
    <property type="match status" value="1"/>
</dbReference>
<organism evidence="6">
    <name type="scientific">freshwater metagenome</name>
    <dbReference type="NCBI Taxonomy" id="449393"/>
    <lineage>
        <taxon>unclassified sequences</taxon>
        <taxon>metagenomes</taxon>
        <taxon>ecological metagenomes</taxon>
    </lineage>
</organism>
<keyword evidence="4" id="KW-0503">Monooxygenase</keyword>
<gene>
    <name evidence="6" type="ORF">UFOPK4098_01093</name>
</gene>
<accession>A0A6J7R8P9</accession>
<dbReference type="EMBL" id="CAFBPN010000063">
    <property type="protein sequence ID" value="CAB5025175.1"/>
    <property type="molecule type" value="Genomic_DNA"/>
</dbReference>
<dbReference type="InterPro" id="IPR019923">
    <property type="entry name" value="Lucif-like_OxRdtase_MSMEG_2516"/>
</dbReference>
<protein>
    <submittedName>
        <fullName evidence="6">Unannotated protein</fullName>
    </submittedName>
</protein>
<dbReference type="InterPro" id="IPR011251">
    <property type="entry name" value="Luciferase-like_dom"/>
</dbReference>
<keyword evidence="1" id="KW-0285">Flavoprotein</keyword>
<dbReference type="AlphaFoldDB" id="A0A6J7R8P9"/>
<dbReference type="PANTHER" id="PTHR42847">
    <property type="entry name" value="ALKANESULFONATE MONOOXYGENASE"/>
    <property type="match status" value="1"/>
</dbReference>
<sequence length="374" mass="40311">MSTTLIFPTLAPKCTRRSFVANLRKKSFAFGTISTVPEHIGTFQYLAVLAEAMVSMSRFRMTFPHIAPFRFGVQCSRAANRTEWVDLAKKTEANGFSCLTMPDHFTDQLAPIPALQTVADATSTLRVGALVWDNDYKHPVVLAKELATIDLLSEGRLEIGLGAGWMVSDYEQSGIAYDTPGVRIDRFIEGLAIIKAAMGDDPVNHSGTHYNVANYVGMPKPVQRPYPPILIGGGGKRVLSYAAREADIIGINGTMTAGVVGPEAISTMTAEAVTEKVNIVINAAGSRLPSIEMNIRSFFVKVTDDAAGTIDGVAQMIGVTPSMVEETPFALIGPPSKLIEDLIARRERWGFSYVIVGAEDVDTFAPVVAALNGK</sequence>
<dbReference type="SUPFAM" id="SSF51679">
    <property type="entry name" value="Bacterial luciferase-like"/>
    <property type="match status" value="1"/>
</dbReference>
<evidence type="ECO:0000256" key="2">
    <source>
        <dbReference type="ARBA" id="ARBA00022643"/>
    </source>
</evidence>
<dbReference type="InterPro" id="IPR050172">
    <property type="entry name" value="SsuD_RutA_monooxygenase"/>
</dbReference>
<keyword evidence="2" id="KW-0288">FMN</keyword>
<dbReference type="Gene3D" id="3.20.20.30">
    <property type="entry name" value="Luciferase-like domain"/>
    <property type="match status" value="1"/>
</dbReference>
<proteinExistence type="predicted"/>
<dbReference type="GO" id="GO:0046306">
    <property type="term" value="P:alkanesulfonate catabolic process"/>
    <property type="evidence" value="ECO:0007669"/>
    <property type="project" value="TreeGrafter"/>
</dbReference>
<name>A0A6J7R8P9_9ZZZZ</name>
<dbReference type="PANTHER" id="PTHR42847:SF4">
    <property type="entry name" value="ALKANESULFONATE MONOOXYGENASE-RELATED"/>
    <property type="match status" value="1"/>
</dbReference>
<evidence type="ECO:0000313" key="6">
    <source>
        <dbReference type="EMBL" id="CAB5025175.1"/>
    </source>
</evidence>
<reference evidence="6" key="1">
    <citation type="submission" date="2020-05" db="EMBL/GenBank/DDBJ databases">
        <authorList>
            <person name="Chiriac C."/>
            <person name="Salcher M."/>
            <person name="Ghai R."/>
            <person name="Kavagutti S V."/>
        </authorList>
    </citation>
    <scope>NUCLEOTIDE SEQUENCE</scope>
</reference>
<evidence type="ECO:0000256" key="1">
    <source>
        <dbReference type="ARBA" id="ARBA00022630"/>
    </source>
</evidence>
<dbReference type="GO" id="GO:0008726">
    <property type="term" value="F:alkanesulfonate monooxygenase activity"/>
    <property type="evidence" value="ECO:0007669"/>
    <property type="project" value="TreeGrafter"/>
</dbReference>